<proteinExistence type="predicted"/>
<dbReference type="Pfam" id="PF13489">
    <property type="entry name" value="Methyltransf_23"/>
    <property type="match status" value="1"/>
</dbReference>
<name>A0A8E2EC86_9PEZI</name>
<dbReference type="SUPFAM" id="SSF53335">
    <property type="entry name" value="S-adenosyl-L-methionine-dependent methyltransferases"/>
    <property type="match status" value="1"/>
</dbReference>
<feature type="non-terminal residue" evidence="1">
    <location>
        <position position="1"/>
    </location>
</feature>
<dbReference type="PANTHER" id="PTHR43591:SF96">
    <property type="entry name" value="PUTATIVE-RELATED"/>
    <property type="match status" value="1"/>
</dbReference>
<dbReference type="CDD" id="cd02440">
    <property type="entry name" value="AdoMet_MTases"/>
    <property type="match status" value="1"/>
</dbReference>
<organism evidence="1 2">
    <name type="scientific">Lepidopterella palustris CBS 459.81</name>
    <dbReference type="NCBI Taxonomy" id="1314670"/>
    <lineage>
        <taxon>Eukaryota</taxon>
        <taxon>Fungi</taxon>
        <taxon>Dikarya</taxon>
        <taxon>Ascomycota</taxon>
        <taxon>Pezizomycotina</taxon>
        <taxon>Dothideomycetes</taxon>
        <taxon>Pleosporomycetidae</taxon>
        <taxon>Mytilinidiales</taxon>
        <taxon>Argynnaceae</taxon>
        <taxon>Lepidopterella</taxon>
    </lineage>
</organism>
<dbReference type="Proteomes" id="UP000250266">
    <property type="component" value="Unassembled WGS sequence"/>
</dbReference>
<gene>
    <name evidence="1" type="ORF">K432DRAFT_296127</name>
</gene>
<dbReference type="Gene3D" id="3.40.50.150">
    <property type="entry name" value="Vaccinia Virus protein VP39"/>
    <property type="match status" value="1"/>
</dbReference>
<evidence type="ECO:0008006" key="3">
    <source>
        <dbReference type="Google" id="ProtNLM"/>
    </source>
</evidence>
<dbReference type="AlphaFoldDB" id="A0A8E2EC86"/>
<dbReference type="PANTHER" id="PTHR43591">
    <property type="entry name" value="METHYLTRANSFERASE"/>
    <property type="match status" value="1"/>
</dbReference>
<keyword evidence="2" id="KW-1185">Reference proteome</keyword>
<reference evidence="1 2" key="1">
    <citation type="journal article" date="2016" name="Nat. Commun.">
        <title>Ectomycorrhizal ecology is imprinted in the genome of the dominant symbiotic fungus Cenococcum geophilum.</title>
        <authorList>
            <consortium name="DOE Joint Genome Institute"/>
            <person name="Peter M."/>
            <person name="Kohler A."/>
            <person name="Ohm R.A."/>
            <person name="Kuo A."/>
            <person name="Krutzmann J."/>
            <person name="Morin E."/>
            <person name="Arend M."/>
            <person name="Barry K.W."/>
            <person name="Binder M."/>
            <person name="Choi C."/>
            <person name="Clum A."/>
            <person name="Copeland A."/>
            <person name="Grisel N."/>
            <person name="Haridas S."/>
            <person name="Kipfer T."/>
            <person name="LaButti K."/>
            <person name="Lindquist E."/>
            <person name="Lipzen A."/>
            <person name="Maire R."/>
            <person name="Meier B."/>
            <person name="Mihaltcheva S."/>
            <person name="Molinier V."/>
            <person name="Murat C."/>
            <person name="Poggeler S."/>
            <person name="Quandt C.A."/>
            <person name="Sperisen C."/>
            <person name="Tritt A."/>
            <person name="Tisserant E."/>
            <person name="Crous P.W."/>
            <person name="Henrissat B."/>
            <person name="Nehls U."/>
            <person name="Egli S."/>
            <person name="Spatafora J.W."/>
            <person name="Grigoriev I.V."/>
            <person name="Martin F.M."/>
        </authorList>
    </citation>
    <scope>NUCLEOTIDE SEQUENCE [LARGE SCALE GENOMIC DNA]</scope>
    <source>
        <strain evidence="1 2">CBS 459.81</strain>
    </source>
</reference>
<dbReference type="EMBL" id="KV744931">
    <property type="protein sequence ID" value="OCK81165.1"/>
    <property type="molecule type" value="Genomic_DNA"/>
</dbReference>
<accession>A0A8E2EC86</accession>
<sequence length="206" mass="23234">SRLNYQFFLWRETLGFNLHPDIPAPKPDARIADVATGTGIWLIDVARSLPNTVQFQGLDIDISQCPPKQWLPSNMKTRAWDMFQEVPKDLVGQFDIVHVRLLGLVIKDNNSLPAIASLHKLLKPGGYLQWDEMADASSYVASVDSTIKTDGVEALRKYMNSPKGNEKGLDNWRSGLPDNLNQNGFVKAKLHTYKPELSLAKFWNDK</sequence>
<evidence type="ECO:0000313" key="1">
    <source>
        <dbReference type="EMBL" id="OCK81165.1"/>
    </source>
</evidence>
<protein>
    <recommendedName>
        <fullName evidence="3">Methyltransferase domain-containing protein</fullName>
    </recommendedName>
</protein>
<dbReference type="OrthoDB" id="417697at2759"/>
<evidence type="ECO:0000313" key="2">
    <source>
        <dbReference type="Proteomes" id="UP000250266"/>
    </source>
</evidence>
<dbReference type="InterPro" id="IPR029063">
    <property type="entry name" value="SAM-dependent_MTases_sf"/>
</dbReference>